<organism evidence="1 2">
    <name type="scientific">Coemansia erecta</name>
    <dbReference type="NCBI Taxonomy" id="147472"/>
    <lineage>
        <taxon>Eukaryota</taxon>
        <taxon>Fungi</taxon>
        <taxon>Fungi incertae sedis</taxon>
        <taxon>Zoopagomycota</taxon>
        <taxon>Kickxellomycotina</taxon>
        <taxon>Kickxellomycetes</taxon>
        <taxon>Kickxellales</taxon>
        <taxon>Kickxellaceae</taxon>
        <taxon>Coemansia</taxon>
    </lineage>
</organism>
<evidence type="ECO:0000313" key="1">
    <source>
        <dbReference type="EMBL" id="KAJ1721097.1"/>
    </source>
</evidence>
<dbReference type="Proteomes" id="UP001149813">
    <property type="component" value="Unassembled WGS sequence"/>
</dbReference>
<gene>
    <name evidence="1" type="ORF">LPJ53_004346</name>
</gene>
<keyword evidence="2" id="KW-1185">Reference proteome</keyword>
<comment type="caution">
    <text evidence="1">The sequence shown here is derived from an EMBL/GenBank/DDBJ whole genome shotgun (WGS) entry which is preliminary data.</text>
</comment>
<protein>
    <submittedName>
        <fullName evidence="1">Uncharacterized protein</fullName>
    </submittedName>
</protein>
<dbReference type="OrthoDB" id="10529187at2759"/>
<sequence length="213" mass="24052">MSHVEISTNLEASGDLARLGVKSVGNLIVGVWNWDQPTNDGMFDGTNRLFGRTMAAQRTSLTLAGVDLEHSVRRIGWTGLQQLEIASGIQYSTLVQLVERLPTLAKLQALIQFDEPRLSSMLQFDGLARDDEKHQESPVKALRSRLRHLQIKRVDGGDRPAVVRAAVWRLLVRLPTLEELSTDMRRVLQLPKLVREYGGVYAHLRELRIRGIR</sequence>
<name>A0A9W7XZA4_9FUNG</name>
<proteinExistence type="predicted"/>
<dbReference type="AlphaFoldDB" id="A0A9W7XZA4"/>
<evidence type="ECO:0000313" key="2">
    <source>
        <dbReference type="Proteomes" id="UP001149813"/>
    </source>
</evidence>
<reference evidence="1" key="1">
    <citation type="submission" date="2022-07" db="EMBL/GenBank/DDBJ databases">
        <title>Phylogenomic reconstructions and comparative analyses of Kickxellomycotina fungi.</title>
        <authorList>
            <person name="Reynolds N.K."/>
            <person name="Stajich J.E."/>
            <person name="Barry K."/>
            <person name="Grigoriev I.V."/>
            <person name="Crous P."/>
            <person name="Smith M.E."/>
        </authorList>
    </citation>
    <scope>NUCLEOTIDE SEQUENCE</scope>
    <source>
        <strain evidence="1">NBRC 32514</strain>
    </source>
</reference>
<dbReference type="EMBL" id="JANBOJ010000198">
    <property type="protein sequence ID" value="KAJ1721097.1"/>
    <property type="molecule type" value="Genomic_DNA"/>
</dbReference>
<accession>A0A9W7XZA4</accession>